<sequence length="56" mass="5754">MCKWMIYSSGVRTSGTMVASGVSISSSTASGNIAVAINVGRTTHIVGGFEICKNSK</sequence>
<protein>
    <submittedName>
        <fullName evidence="1">Uncharacterized protein</fullName>
    </submittedName>
</protein>
<keyword evidence="2" id="KW-1185">Reference proteome</keyword>
<evidence type="ECO:0000313" key="2">
    <source>
        <dbReference type="Proteomes" id="UP000265520"/>
    </source>
</evidence>
<accession>A0A392P1Q3</accession>
<evidence type="ECO:0000313" key="1">
    <source>
        <dbReference type="EMBL" id="MCI05672.1"/>
    </source>
</evidence>
<dbReference type="EMBL" id="LXQA010059368">
    <property type="protein sequence ID" value="MCI05672.1"/>
    <property type="molecule type" value="Genomic_DNA"/>
</dbReference>
<comment type="caution">
    <text evidence="1">The sequence shown here is derived from an EMBL/GenBank/DDBJ whole genome shotgun (WGS) entry which is preliminary data.</text>
</comment>
<dbReference type="Proteomes" id="UP000265520">
    <property type="component" value="Unassembled WGS sequence"/>
</dbReference>
<dbReference type="AlphaFoldDB" id="A0A392P1Q3"/>
<proteinExistence type="predicted"/>
<reference evidence="1 2" key="1">
    <citation type="journal article" date="2018" name="Front. Plant Sci.">
        <title>Red Clover (Trifolium pratense) and Zigzag Clover (T. medium) - A Picture of Genomic Similarities and Differences.</title>
        <authorList>
            <person name="Dluhosova J."/>
            <person name="Istvanek J."/>
            <person name="Nedelnik J."/>
            <person name="Repkova J."/>
        </authorList>
    </citation>
    <scope>NUCLEOTIDE SEQUENCE [LARGE SCALE GENOMIC DNA]</scope>
    <source>
        <strain evidence="2">cv. 10/8</strain>
        <tissue evidence="1">Leaf</tissue>
    </source>
</reference>
<name>A0A392P1Q3_9FABA</name>
<organism evidence="1 2">
    <name type="scientific">Trifolium medium</name>
    <dbReference type="NCBI Taxonomy" id="97028"/>
    <lineage>
        <taxon>Eukaryota</taxon>
        <taxon>Viridiplantae</taxon>
        <taxon>Streptophyta</taxon>
        <taxon>Embryophyta</taxon>
        <taxon>Tracheophyta</taxon>
        <taxon>Spermatophyta</taxon>
        <taxon>Magnoliopsida</taxon>
        <taxon>eudicotyledons</taxon>
        <taxon>Gunneridae</taxon>
        <taxon>Pentapetalae</taxon>
        <taxon>rosids</taxon>
        <taxon>fabids</taxon>
        <taxon>Fabales</taxon>
        <taxon>Fabaceae</taxon>
        <taxon>Papilionoideae</taxon>
        <taxon>50 kb inversion clade</taxon>
        <taxon>NPAAA clade</taxon>
        <taxon>Hologalegina</taxon>
        <taxon>IRL clade</taxon>
        <taxon>Trifolieae</taxon>
        <taxon>Trifolium</taxon>
    </lineage>
</organism>